<proteinExistence type="predicted"/>
<keyword evidence="1" id="KW-1133">Transmembrane helix</keyword>
<feature type="transmembrane region" description="Helical" evidence="1">
    <location>
        <begin position="6"/>
        <end position="25"/>
    </location>
</feature>
<evidence type="ECO:0008006" key="4">
    <source>
        <dbReference type="Google" id="ProtNLM"/>
    </source>
</evidence>
<evidence type="ECO:0000313" key="3">
    <source>
        <dbReference type="Proteomes" id="UP000594468"/>
    </source>
</evidence>
<name>A0A7S8E7E9_9CHLR</name>
<sequence>MDEVLITSIVTVGLAFSGYLITYFINIRTDQRKEKLDRVNRQLKELYGPMFALTQASNRAWKTFTYALEQRFPSNQPAIFSNDEDVDPEKMRLWILWVRTVFMPINEDLYATIINYSDLLIEEAMPTCILNFLAHVAAYKVVLKKWDEGDLSDYTSIINYPREIEEYSQSSYEQLKAE</sequence>
<dbReference type="KEGG" id="pmet:G4Y79_18610"/>
<dbReference type="EMBL" id="CP062983">
    <property type="protein sequence ID" value="QPC81683.1"/>
    <property type="molecule type" value="Genomic_DNA"/>
</dbReference>
<protein>
    <recommendedName>
        <fullName evidence="4">DUF4760 domain-containing protein</fullName>
    </recommendedName>
</protein>
<reference evidence="2 3" key="1">
    <citation type="submission" date="2020-02" db="EMBL/GenBank/DDBJ databases">
        <authorList>
            <person name="Zheng R.K."/>
            <person name="Sun C.M."/>
        </authorList>
    </citation>
    <scope>NUCLEOTIDE SEQUENCE [LARGE SCALE GENOMIC DNA]</scope>
    <source>
        <strain evidence="3">rifampicinis</strain>
    </source>
</reference>
<keyword evidence="3" id="KW-1185">Reference proteome</keyword>
<evidence type="ECO:0000256" key="1">
    <source>
        <dbReference type="SAM" id="Phobius"/>
    </source>
</evidence>
<dbReference type="RefSeq" id="WP_195169754.1">
    <property type="nucleotide sequence ID" value="NZ_CP062983.1"/>
</dbReference>
<dbReference type="AlphaFoldDB" id="A0A7S8E7E9"/>
<organism evidence="2 3">
    <name type="scientific">Phototrophicus methaneseepsis</name>
    <dbReference type="NCBI Taxonomy" id="2710758"/>
    <lineage>
        <taxon>Bacteria</taxon>
        <taxon>Bacillati</taxon>
        <taxon>Chloroflexota</taxon>
        <taxon>Candidatus Thermofontia</taxon>
        <taxon>Phototrophicales</taxon>
        <taxon>Phototrophicaceae</taxon>
        <taxon>Phototrophicus</taxon>
    </lineage>
</organism>
<dbReference type="Proteomes" id="UP000594468">
    <property type="component" value="Chromosome"/>
</dbReference>
<gene>
    <name evidence="2" type="ORF">G4Y79_18610</name>
</gene>
<keyword evidence="1" id="KW-0812">Transmembrane</keyword>
<accession>A0A7S8E7E9</accession>
<evidence type="ECO:0000313" key="2">
    <source>
        <dbReference type="EMBL" id="QPC81683.1"/>
    </source>
</evidence>
<keyword evidence="1" id="KW-0472">Membrane</keyword>